<proteinExistence type="predicted"/>
<keyword evidence="3" id="KW-1185">Reference proteome</keyword>
<reference evidence="2" key="1">
    <citation type="submission" date="2021-12" db="EMBL/GenBank/DDBJ databases">
        <authorList>
            <person name="Rodrigo-Torres L."/>
            <person name="Arahal R. D."/>
            <person name="Lucena T."/>
        </authorList>
    </citation>
    <scope>NUCLEOTIDE SEQUENCE</scope>
    <source>
        <strain evidence="2">CECT 8226</strain>
    </source>
</reference>
<protein>
    <submittedName>
        <fullName evidence="2">Uncharacterized protein</fullName>
    </submittedName>
</protein>
<dbReference type="Proteomes" id="UP000838160">
    <property type="component" value="Unassembled WGS sequence"/>
</dbReference>
<name>A0ABM8ZNR6_9VIBR</name>
<gene>
    <name evidence="2" type="ORF">VHP8226_03961</name>
</gene>
<evidence type="ECO:0000256" key="1">
    <source>
        <dbReference type="SAM" id="SignalP"/>
    </source>
</evidence>
<keyword evidence="1" id="KW-0732">Signal</keyword>
<sequence length="416" mass="46982">MIKLTKLALVTAMGLASLTMHTTAMANDVKPRPAKQYNLKQAMSDRAQLHTIAFAGLAFITGDFGYDTFLPPGKVSDYFGFQYMRDIDSGSKGHNTSFLTTIANNTLAVLNDSQKQQLLDLAEQQQADIERFALLRLPLIQAFRQNLEGEFADKPMQLDQQAVMQYSAELYELDGELAYQRAKVMGDIIVSLSDEQKQALDKLKFGDSTTWPQVERQFKRRGQPHLVNVAVMTYASEMFSWYAGSLEADTYFCPERHGMYFGGFGMKTAPAMGKKDYAISTSLTGDSGRDFLTVLNPEQRQDITQIIELQRQSLTEIAKVRRDISQELRLFQQGKTADKQKVIAWSKRYGELDGELSYLYGDAFAKVGQTLTDKQRELLMSMRADNPKDVKGPFLYSRPLKTTQTIESEFLFSPSK</sequence>
<comment type="caution">
    <text evidence="2">The sequence shown here is derived from an EMBL/GenBank/DDBJ whole genome shotgun (WGS) entry which is preliminary data.</text>
</comment>
<dbReference type="Gene3D" id="1.20.120.1490">
    <property type="match status" value="2"/>
</dbReference>
<dbReference type="RefSeq" id="WP_237486826.1">
    <property type="nucleotide sequence ID" value="NZ_CAKLCM010000003.1"/>
</dbReference>
<organism evidence="2 3">
    <name type="scientific">Vibrio hippocampi</name>
    <dbReference type="NCBI Taxonomy" id="654686"/>
    <lineage>
        <taxon>Bacteria</taxon>
        <taxon>Pseudomonadati</taxon>
        <taxon>Pseudomonadota</taxon>
        <taxon>Gammaproteobacteria</taxon>
        <taxon>Vibrionales</taxon>
        <taxon>Vibrionaceae</taxon>
        <taxon>Vibrio</taxon>
    </lineage>
</organism>
<accession>A0ABM8ZNR6</accession>
<feature type="signal peptide" evidence="1">
    <location>
        <begin position="1"/>
        <end position="26"/>
    </location>
</feature>
<feature type="chain" id="PRO_5046018614" evidence="1">
    <location>
        <begin position="27"/>
        <end position="416"/>
    </location>
</feature>
<dbReference type="EMBL" id="CAKLCM010000003">
    <property type="protein sequence ID" value="CAH0530320.1"/>
    <property type="molecule type" value="Genomic_DNA"/>
</dbReference>
<evidence type="ECO:0000313" key="2">
    <source>
        <dbReference type="EMBL" id="CAH0530320.1"/>
    </source>
</evidence>
<evidence type="ECO:0000313" key="3">
    <source>
        <dbReference type="Proteomes" id="UP000838160"/>
    </source>
</evidence>